<dbReference type="InterPro" id="IPR001087">
    <property type="entry name" value="GDSL"/>
</dbReference>
<keyword evidence="3" id="KW-1185">Reference proteome</keyword>
<sequence length="304" mass="32747">MIYSSFALLLSASLVASVELVISPSCGTLYGTVGDLNSGLGSLSSYSTIVAFGDGYTDGGKQDGTTLDEAVQEDSLDPKAGGRMSNGPVWVEYLASDINATIKDYAVTKSVVDDTQYPSFKSALDERDFLYQGNLVISSTGKPDSDTTLFIIFHGMEDFLLADASSFPTTAGNILYELIKLADSPLYAKNILVVDNYGRGNVTDEGEIFKQDLFDGLGSLTKLFTDVNVGFINFENLWTAILGSDPGYEAFGYQSSGACTVNETTTVGQCSDPDTTFYYIPQYPSTVTHRLMADYVKAVFETCV</sequence>
<evidence type="ECO:0000313" key="2">
    <source>
        <dbReference type="EMBL" id="KAK0469484.1"/>
    </source>
</evidence>
<dbReference type="AlphaFoldDB" id="A0AA39U2R4"/>
<reference evidence="2" key="1">
    <citation type="submission" date="2023-06" db="EMBL/GenBank/DDBJ databases">
        <authorList>
            <consortium name="Lawrence Berkeley National Laboratory"/>
            <person name="Ahrendt S."/>
            <person name="Sahu N."/>
            <person name="Indic B."/>
            <person name="Wong-Bajracharya J."/>
            <person name="Merenyi Z."/>
            <person name="Ke H.-M."/>
            <person name="Monk M."/>
            <person name="Kocsube S."/>
            <person name="Drula E."/>
            <person name="Lipzen A."/>
            <person name="Balint B."/>
            <person name="Henrissat B."/>
            <person name="Andreopoulos B."/>
            <person name="Martin F.M."/>
            <person name="Harder C.B."/>
            <person name="Rigling D."/>
            <person name="Ford K.L."/>
            <person name="Foster G.D."/>
            <person name="Pangilinan J."/>
            <person name="Papanicolaou A."/>
            <person name="Barry K."/>
            <person name="LaButti K."/>
            <person name="Viragh M."/>
            <person name="Koriabine M."/>
            <person name="Yan M."/>
            <person name="Riley R."/>
            <person name="Champramary S."/>
            <person name="Plett K.L."/>
            <person name="Tsai I.J."/>
            <person name="Slot J."/>
            <person name="Sipos G."/>
            <person name="Plett J."/>
            <person name="Nagy L.G."/>
            <person name="Grigoriev I.V."/>
        </authorList>
    </citation>
    <scope>NUCLEOTIDE SEQUENCE</scope>
    <source>
        <strain evidence="2">CCBAS 213</strain>
    </source>
</reference>
<dbReference type="EMBL" id="JAUEPS010000001">
    <property type="protein sequence ID" value="KAK0469484.1"/>
    <property type="molecule type" value="Genomic_DNA"/>
</dbReference>
<dbReference type="Proteomes" id="UP001175211">
    <property type="component" value="Unassembled WGS sequence"/>
</dbReference>
<dbReference type="GO" id="GO:0016788">
    <property type="term" value="F:hydrolase activity, acting on ester bonds"/>
    <property type="evidence" value="ECO:0007669"/>
    <property type="project" value="InterPro"/>
</dbReference>
<gene>
    <name evidence="2" type="ORF">EV420DRAFT_1472709</name>
</gene>
<proteinExistence type="predicted"/>
<evidence type="ECO:0000313" key="3">
    <source>
        <dbReference type="Proteomes" id="UP001175211"/>
    </source>
</evidence>
<feature type="chain" id="PRO_5041392337" evidence="1">
    <location>
        <begin position="18"/>
        <end position="304"/>
    </location>
</feature>
<dbReference type="Gene3D" id="3.40.50.1110">
    <property type="entry name" value="SGNH hydrolase"/>
    <property type="match status" value="1"/>
</dbReference>
<organism evidence="2 3">
    <name type="scientific">Armillaria tabescens</name>
    <name type="common">Ringless honey mushroom</name>
    <name type="synonym">Agaricus tabescens</name>
    <dbReference type="NCBI Taxonomy" id="1929756"/>
    <lineage>
        <taxon>Eukaryota</taxon>
        <taxon>Fungi</taxon>
        <taxon>Dikarya</taxon>
        <taxon>Basidiomycota</taxon>
        <taxon>Agaricomycotina</taxon>
        <taxon>Agaricomycetes</taxon>
        <taxon>Agaricomycetidae</taxon>
        <taxon>Agaricales</taxon>
        <taxon>Marasmiineae</taxon>
        <taxon>Physalacriaceae</taxon>
        <taxon>Desarmillaria</taxon>
    </lineage>
</organism>
<name>A0AA39U2R4_ARMTA</name>
<protein>
    <submittedName>
        <fullName evidence="2">Carbohydrate esterase family 16 protein</fullName>
    </submittedName>
</protein>
<evidence type="ECO:0000256" key="1">
    <source>
        <dbReference type="SAM" id="SignalP"/>
    </source>
</evidence>
<keyword evidence="1" id="KW-0732">Signal</keyword>
<feature type="signal peptide" evidence="1">
    <location>
        <begin position="1"/>
        <end position="17"/>
    </location>
</feature>
<comment type="caution">
    <text evidence="2">The sequence shown here is derived from an EMBL/GenBank/DDBJ whole genome shotgun (WGS) entry which is preliminary data.</text>
</comment>
<dbReference type="RefSeq" id="XP_060339277.1">
    <property type="nucleotide sequence ID" value="XM_060469081.1"/>
</dbReference>
<dbReference type="GeneID" id="85352629"/>
<accession>A0AA39U2R4</accession>
<dbReference type="InterPro" id="IPR036514">
    <property type="entry name" value="SGNH_hydro_sf"/>
</dbReference>
<dbReference type="Pfam" id="PF00657">
    <property type="entry name" value="Lipase_GDSL"/>
    <property type="match status" value="1"/>
</dbReference>